<dbReference type="SUPFAM" id="SSF46785">
    <property type="entry name" value="Winged helix' DNA-binding domain"/>
    <property type="match status" value="1"/>
</dbReference>
<keyword evidence="3" id="KW-0238">DNA-binding</keyword>
<dbReference type="SUPFAM" id="SSF53850">
    <property type="entry name" value="Periplasmic binding protein-like II"/>
    <property type="match status" value="1"/>
</dbReference>
<dbReference type="InterPro" id="IPR000847">
    <property type="entry name" value="LysR_HTH_N"/>
</dbReference>
<dbReference type="InterPro" id="IPR005119">
    <property type="entry name" value="LysR_subst-bd"/>
</dbReference>
<dbReference type="InterPro" id="IPR058163">
    <property type="entry name" value="LysR-type_TF_proteobact-type"/>
</dbReference>
<sequence length="324" mass="35502">MGRPTRQINGIIRQTKFPFLEYNNAMQDRLELLRIFTAAAGAPTFREAAARLGVSPQAVTRAVRELEDTLGETLFHRNTRSVQITRYGQDLAAQAQAALQTVDGLFDRSSAKATEASGIVRVTAAAHMGRTYVMPVLTALMQQHPGLVADLRLSDAPSAVVDEQIDVGVRIGFIGDNRFVARSAGSVALWVVAAPALLARVGEPRTLDALLELPVTTLINRSDGRAWPWAFRDDTQLQPHRTVFVTDDPETEIQAACAGLGFTQTTEYLAGPQVERGELVRVLRRFEPAPWTLHVYRPQRGPVPTRVRVVFDALATQLKALCAG</sequence>
<dbReference type="Pfam" id="PF03466">
    <property type="entry name" value="LysR_substrate"/>
    <property type="match status" value="1"/>
</dbReference>
<comment type="similarity">
    <text evidence="1">Belongs to the LysR transcriptional regulatory family.</text>
</comment>
<dbReference type="Gene3D" id="1.10.10.10">
    <property type="entry name" value="Winged helix-like DNA-binding domain superfamily/Winged helix DNA-binding domain"/>
    <property type="match status" value="1"/>
</dbReference>
<keyword evidence="4" id="KW-0804">Transcription</keyword>
<evidence type="ECO:0000256" key="1">
    <source>
        <dbReference type="ARBA" id="ARBA00009437"/>
    </source>
</evidence>
<dbReference type="EMBL" id="CATZBU010000004">
    <property type="protein sequence ID" value="CAJ0789824.1"/>
    <property type="molecule type" value="Genomic_DNA"/>
</dbReference>
<evidence type="ECO:0000259" key="5">
    <source>
        <dbReference type="PROSITE" id="PS50931"/>
    </source>
</evidence>
<dbReference type="Proteomes" id="UP001189813">
    <property type="component" value="Unassembled WGS sequence"/>
</dbReference>
<dbReference type="PANTHER" id="PTHR30537">
    <property type="entry name" value="HTH-TYPE TRANSCRIPTIONAL REGULATOR"/>
    <property type="match status" value="1"/>
</dbReference>
<evidence type="ECO:0000313" key="6">
    <source>
        <dbReference type="EMBL" id="CAJ0789824.1"/>
    </source>
</evidence>
<accession>A0ABM9JCL4</accession>
<reference evidence="6 7" key="1">
    <citation type="submission" date="2023-07" db="EMBL/GenBank/DDBJ databases">
        <authorList>
            <person name="Peeters C."/>
        </authorList>
    </citation>
    <scope>NUCLEOTIDE SEQUENCE [LARGE SCALE GENOMIC DNA]</scope>
    <source>
        <strain evidence="6 7">LMG 19083</strain>
    </source>
</reference>
<keyword evidence="7" id="KW-1185">Reference proteome</keyword>
<comment type="caution">
    <text evidence="6">The sequence shown here is derived from an EMBL/GenBank/DDBJ whole genome shotgun (WGS) entry which is preliminary data.</text>
</comment>
<keyword evidence="2" id="KW-0805">Transcription regulation</keyword>
<feature type="domain" description="HTH lysR-type" evidence="5">
    <location>
        <begin position="28"/>
        <end position="85"/>
    </location>
</feature>
<name>A0ABM9JCL4_9RALS</name>
<dbReference type="PROSITE" id="PS50931">
    <property type="entry name" value="HTH_LYSR"/>
    <property type="match status" value="1"/>
</dbReference>
<dbReference type="PANTHER" id="PTHR30537:SF5">
    <property type="entry name" value="HTH-TYPE TRANSCRIPTIONAL ACTIVATOR TTDR-RELATED"/>
    <property type="match status" value="1"/>
</dbReference>
<evidence type="ECO:0000313" key="7">
    <source>
        <dbReference type="Proteomes" id="UP001189813"/>
    </source>
</evidence>
<dbReference type="InterPro" id="IPR036390">
    <property type="entry name" value="WH_DNA-bd_sf"/>
</dbReference>
<evidence type="ECO:0000256" key="2">
    <source>
        <dbReference type="ARBA" id="ARBA00023015"/>
    </source>
</evidence>
<dbReference type="Pfam" id="PF00126">
    <property type="entry name" value="HTH_1"/>
    <property type="match status" value="1"/>
</dbReference>
<evidence type="ECO:0000256" key="4">
    <source>
        <dbReference type="ARBA" id="ARBA00023163"/>
    </source>
</evidence>
<proteinExistence type="inferred from homology"/>
<dbReference type="Gene3D" id="3.40.190.290">
    <property type="match status" value="1"/>
</dbReference>
<organism evidence="6 7">
    <name type="scientific">Ralstonia psammae</name>
    <dbReference type="NCBI Taxonomy" id="3058598"/>
    <lineage>
        <taxon>Bacteria</taxon>
        <taxon>Pseudomonadati</taxon>
        <taxon>Pseudomonadota</taxon>
        <taxon>Betaproteobacteria</taxon>
        <taxon>Burkholderiales</taxon>
        <taxon>Burkholderiaceae</taxon>
        <taxon>Ralstonia</taxon>
    </lineage>
</organism>
<protein>
    <submittedName>
        <fullName evidence="6">HTH-type transcriptional regulator PgrR</fullName>
    </submittedName>
</protein>
<evidence type="ECO:0000256" key="3">
    <source>
        <dbReference type="ARBA" id="ARBA00023125"/>
    </source>
</evidence>
<dbReference type="CDD" id="cd08422">
    <property type="entry name" value="PBP2_CrgA_like"/>
    <property type="match status" value="1"/>
</dbReference>
<dbReference type="InterPro" id="IPR036388">
    <property type="entry name" value="WH-like_DNA-bd_sf"/>
</dbReference>
<gene>
    <name evidence="6" type="primary">pgrR_3</name>
    <name evidence="6" type="ORF">LMG19083_01915</name>
</gene>